<dbReference type="AlphaFoldDB" id="S5TN11"/>
<keyword evidence="5" id="KW-0687">Ribonucleoprotein</keyword>
<accession>S5TN11</accession>
<name>S5TN11_9ASCO</name>
<evidence type="ECO:0000256" key="2">
    <source>
        <dbReference type="ARBA" id="ARBA00010761"/>
    </source>
</evidence>
<reference evidence="8" key="1">
    <citation type="submission" date="2013-04" db="EMBL/GenBank/DDBJ databases">
        <authorList>
            <person name="Hegedusova E."/>
            <person name="Brejova B."/>
            <person name="Nosek J."/>
        </authorList>
    </citation>
    <scope>NUCLEOTIDE SEQUENCE</scope>
    <source>
        <strain evidence="8">CBS 255</strain>
    </source>
</reference>
<evidence type="ECO:0000256" key="7">
    <source>
        <dbReference type="ARBA" id="ARBA00035430"/>
    </source>
</evidence>
<evidence type="ECO:0000256" key="1">
    <source>
        <dbReference type="ARBA" id="ARBA00004173"/>
    </source>
</evidence>
<dbReference type="GO" id="GO:0006412">
    <property type="term" value="P:translation"/>
    <property type="evidence" value="ECO:0007669"/>
    <property type="project" value="InterPro"/>
</dbReference>
<dbReference type="GO" id="GO:0005739">
    <property type="term" value="C:mitochondrion"/>
    <property type="evidence" value="ECO:0007669"/>
    <property type="project" value="UniProtKB-SubCell"/>
</dbReference>
<keyword evidence="4 8" id="KW-0496">Mitochondrion</keyword>
<evidence type="ECO:0000256" key="4">
    <source>
        <dbReference type="ARBA" id="ARBA00023128"/>
    </source>
</evidence>
<evidence type="ECO:0000313" key="8">
    <source>
        <dbReference type="EMBL" id="AGS44185.1"/>
    </source>
</evidence>
<comment type="similarity">
    <text evidence="2">Belongs to the universal ribosomal protein uS3 family.</text>
</comment>
<proteinExistence type="inferred from homology"/>
<dbReference type="GO" id="GO:0003735">
    <property type="term" value="F:structural constituent of ribosome"/>
    <property type="evidence" value="ECO:0007669"/>
    <property type="project" value="InterPro"/>
</dbReference>
<gene>
    <name evidence="8" type="primary">rps3</name>
    <name evidence="8" type="ORF">H731WILSUA-C_020</name>
</gene>
<dbReference type="EMBL" id="KC993181">
    <property type="protein sequence ID" value="AGS44185.1"/>
    <property type="molecule type" value="Genomic_DNA"/>
</dbReference>
<sequence length="383" mass="44466">MTNNKKLYLYKLSSKAINYSIDKNEKNVLYLNKYLREYNNKGTKLQNSNMMNSWNNQLYKFNKNELINTLLLDRLVSKLLVKLFIIKEIGINNYSTILKGSQAKRRIFINKPKFKHTINTVYINLNYNDTNMKIINNKHTLYYGSLIKDINNILGCLNINNNNNNNELFNIATYLSGLYNKKVIIIPNKIKYNYNDNVIFNSSISYDLDKYKGGLAGKTYSKLLRENIPMNNSLNIKNNYITNIINNNNIKYNNIISNNSLNIKDIYKSFDINKITNELLVNKYLIGLSILFKGKNIKKAGVSRSIKEKLLFGSLSNKLYRKNSGLLIYKNNNNTTKYLNFDININKKYKLNYIPNHHAISKLSKVNKAKTGVYGISVKLNTI</sequence>
<dbReference type="GO" id="GO:1990904">
    <property type="term" value="C:ribonucleoprotein complex"/>
    <property type="evidence" value="ECO:0007669"/>
    <property type="project" value="UniProtKB-KW"/>
</dbReference>
<geneLocation type="mitochondrion" evidence="8"/>
<comment type="subcellular location">
    <subcellularLocation>
        <location evidence="1">Mitochondrion</location>
    </subcellularLocation>
</comment>
<dbReference type="InterPro" id="IPR007980">
    <property type="entry name" value="Ribosomal_uS3m_fun"/>
</dbReference>
<evidence type="ECO:0000256" key="3">
    <source>
        <dbReference type="ARBA" id="ARBA00022980"/>
    </source>
</evidence>
<evidence type="ECO:0000256" key="6">
    <source>
        <dbReference type="ARBA" id="ARBA00035157"/>
    </source>
</evidence>
<dbReference type="GO" id="GO:0005840">
    <property type="term" value="C:ribosome"/>
    <property type="evidence" value="ECO:0007669"/>
    <property type="project" value="UniProtKB-KW"/>
</dbReference>
<organism evidence="8">
    <name type="scientific">Cyberlindnera suaveolens</name>
    <dbReference type="NCBI Taxonomy" id="907738"/>
    <lineage>
        <taxon>Eukaryota</taxon>
        <taxon>Fungi</taxon>
        <taxon>Dikarya</taxon>
        <taxon>Ascomycota</taxon>
        <taxon>Saccharomycotina</taxon>
        <taxon>Saccharomycetes</taxon>
        <taxon>Phaffomycetales</taxon>
        <taxon>Phaffomycetaceae</taxon>
        <taxon>Cyberlindnera</taxon>
    </lineage>
</organism>
<keyword evidence="3 8" id="KW-0689">Ribosomal protein</keyword>
<protein>
    <recommendedName>
        <fullName evidence="6">Small ribosomal subunit protein uS3m</fullName>
    </recommendedName>
    <alternativeName>
        <fullName evidence="7">Ribosomal protein VAR1, mitochondrial</fullName>
    </alternativeName>
</protein>
<evidence type="ECO:0000256" key="5">
    <source>
        <dbReference type="ARBA" id="ARBA00023274"/>
    </source>
</evidence>
<dbReference type="Pfam" id="PF05316">
    <property type="entry name" value="VAR1"/>
    <property type="match status" value="1"/>
</dbReference>